<dbReference type="OrthoDB" id="5416097at2759"/>
<dbReference type="Proteomes" id="UP000001745">
    <property type="component" value="Unassembled WGS sequence"/>
</dbReference>
<dbReference type="EMBL" id="EQ962654">
    <property type="protein sequence ID" value="EED20327.1"/>
    <property type="molecule type" value="Genomic_DNA"/>
</dbReference>
<dbReference type="InParanoid" id="B8M7A7"/>
<dbReference type="VEuPathDB" id="FungiDB:TSTA_035530"/>
<dbReference type="GeneID" id="8107503"/>
<dbReference type="HOGENOM" id="CLU_2198770_0_0_1"/>
<dbReference type="RefSeq" id="XP_002480761.1">
    <property type="nucleotide sequence ID" value="XM_002480716.1"/>
</dbReference>
<sequence length="108" mass="12389">MWGAGHFALRSMEKLDFKTLKVQFYWERKLLNGVTEIKLLTEPKSTPVVSGDTFTLTTPDPDRLPLPSWSLLEIQWHLQRIVATSGTAEAQDYPDSDDDFDDIEECLM</sequence>
<organism evidence="1 2">
    <name type="scientific">Talaromyces stipitatus (strain ATCC 10500 / CBS 375.48 / QM 6759 / NRRL 1006)</name>
    <name type="common">Penicillium stipitatum</name>
    <dbReference type="NCBI Taxonomy" id="441959"/>
    <lineage>
        <taxon>Eukaryota</taxon>
        <taxon>Fungi</taxon>
        <taxon>Dikarya</taxon>
        <taxon>Ascomycota</taxon>
        <taxon>Pezizomycotina</taxon>
        <taxon>Eurotiomycetes</taxon>
        <taxon>Eurotiomycetidae</taxon>
        <taxon>Eurotiales</taxon>
        <taxon>Trichocomaceae</taxon>
        <taxon>Talaromyces</taxon>
        <taxon>Talaromyces sect. Talaromyces</taxon>
    </lineage>
</organism>
<reference evidence="2" key="1">
    <citation type="journal article" date="2015" name="Genome Announc.">
        <title>Genome sequence of the AIDS-associated pathogen Penicillium marneffei (ATCC18224) and its near taxonomic relative Talaromyces stipitatus (ATCC10500).</title>
        <authorList>
            <person name="Nierman W.C."/>
            <person name="Fedorova-Abrams N.D."/>
            <person name="Andrianopoulos A."/>
        </authorList>
    </citation>
    <scope>NUCLEOTIDE SEQUENCE [LARGE SCALE GENOMIC DNA]</scope>
    <source>
        <strain evidence="2">ATCC 10500 / CBS 375.48 / QM 6759 / NRRL 1006</strain>
    </source>
</reference>
<dbReference type="AlphaFoldDB" id="B8M7A7"/>
<evidence type="ECO:0000313" key="1">
    <source>
        <dbReference type="EMBL" id="EED20327.1"/>
    </source>
</evidence>
<proteinExistence type="predicted"/>
<accession>B8M7A7</accession>
<keyword evidence="2" id="KW-1185">Reference proteome</keyword>
<gene>
    <name evidence="1" type="ORF">TSTA_035530</name>
</gene>
<name>B8M7A7_TALSN</name>
<evidence type="ECO:0000313" key="2">
    <source>
        <dbReference type="Proteomes" id="UP000001745"/>
    </source>
</evidence>
<protein>
    <submittedName>
        <fullName evidence="1">Uncharacterized protein</fullName>
    </submittedName>
</protein>